<sequence>MRSLRQITKKAGFFTRTEALAAGCTINDIRTAVRLGEWHRLRKGAYVFADEWAPLGHVSRHWLRTRAAVGALGASVAVSHASGVIAHAIDDWQLDLTRIHVTRLDGRSGRIIGDVVQHERGKGDLEIRNVAGIRVLEPQRCVLEAAVHLDPEAAFCLLESGLRSKQFDRSDLETAYAALHARHRMGRLQPLVATAGAQSGSVAESRASWIFDRAGLPRPEQQWEVRRADGSVVGVVDWVWHEWRLIVEFDGKVKYSGKFGQTGTDALFAEKKREDEIRELTGYRVLRLTWEDLADPARIIARIRAMSRAAS</sequence>
<gene>
    <name evidence="1" type="ORF">FHS12_000995</name>
</gene>
<dbReference type="GO" id="GO:0004519">
    <property type="term" value="F:endonuclease activity"/>
    <property type="evidence" value="ECO:0007669"/>
    <property type="project" value="UniProtKB-KW"/>
</dbReference>
<dbReference type="AlphaFoldDB" id="A0A7W5F7P1"/>
<evidence type="ECO:0000313" key="1">
    <source>
        <dbReference type="EMBL" id="MBB3088062.1"/>
    </source>
</evidence>
<keyword evidence="1" id="KW-0540">Nuclease</keyword>
<protein>
    <submittedName>
        <fullName evidence="1">Very-short-patch-repair endonuclease</fullName>
    </submittedName>
</protein>
<keyword evidence="2" id="KW-1185">Reference proteome</keyword>
<evidence type="ECO:0000313" key="2">
    <source>
        <dbReference type="Proteomes" id="UP000577707"/>
    </source>
</evidence>
<dbReference type="Proteomes" id="UP000577707">
    <property type="component" value="Unassembled WGS sequence"/>
</dbReference>
<comment type="caution">
    <text evidence="1">The sequence shown here is derived from an EMBL/GenBank/DDBJ whole genome shotgun (WGS) entry which is preliminary data.</text>
</comment>
<proteinExistence type="predicted"/>
<dbReference type="RefSeq" id="WP_183542829.1">
    <property type="nucleotide sequence ID" value="NZ_BMQT01000004.1"/>
</dbReference>
<accession>A0A7W5F7P1</accession>
<keyword evidence="1" id="KW-0378">Hydrolase</keyword>
<dbReference type="EMBL" id="JACHXG010000002">
    <property type="protein sequence ID" value="MBB3088062.1"/>
    <property type="molecule type" value="Genomic_DNA"/>
</dbReference>
<reference evidence="1 2" key="1">
    <citation type="submission" date="2020-08" db="EMBL/GenBank/DDBJ databases">
        <title>Genomic Encyclopedia of Type Strains, Phase III (KMG-III): the genomes of soil and plant-associated and newly described type strains.</title>
        <authorList>
            <person name="Whitman W."/>
        </authorList>
    </citation>
    <scope>NUCLEOTIDE SEQUENCE [LARGE SCALE GENOMIC DNA]</scope>
    <source>
        <strain evidence="1 2">CECT 3302</strain>
    </source>
</reference>
<organism evidence="1 2">
    <name type="scientific">Nocardioides albus</name>
    <dbReference type="NCBI Taxonomy" id="1841"/>
    <lineage>
        <taxon>Bacteria</taxon>
        <taxon>Bacillati</taxon>
        <taxon>Actinomycetota</taxon>
        <taxon>Actinomycetes</taxon>
        <taxon>Propionibacteriales</taxon>
        <taxon>Nocardioidaceae</taxon>
        <taxon>Nocardioides</taxon>
    </lineage>
</organism>
<name>A0A7W5F7P1_9ACTN</name>
<keyword evidence="1" id="KW-0255">Endonuclease</keyword>